<gene>
    <name evidence="7" type="ORF">GCM10017056_51490</name>
</gene>
<name>A0A8J3H425_9RHOB</name>
<dbReference type="CDD" id="cd07042">
    <property type="entry name" value="STAS_SulP_like_sulfate_transporter"/>
    <property type="match status" value="1"/>
</dbReference>
<evidence type="ECO:0000256" key="3">
    <source>
        <dbReference type="ARBA" id="ARBA00022989"/>
    </source>
</evidence>
<organism evidence="7 8">
    <name type="scientific">Seohaeicola zhoushanensis</name>
    <dbReference type="NCBI Taxonomy" id="1569283"/>
    <lineage>
        <taxon>Bacteria</taxon>
        <taxon>Pseudomonadati</taxon>
        <taxon>Pseudomonadota</taxon>
        <taxon>Alphaproteobacteria</taxon>
        <taxon>Rhodobacterales</taxon>
        <taxon>Roseobacteraceae</taxon>
        <taxon>Seohaeicola</taxon>
    </lineage>
</organism>
<dbReference type="Pfam" id="PF00916">
    <property type="entry name" value="Sulfate_transp"/>
    <property type="match status" value="1"/>
</dbReference>
<dbReference type="Proteomes" id="UP000626220">
    <property type="component" value="Unassembled WGS sequence"/>
</dbReference>
<accession>A0A8J3H425</accession>
<evidence type="ECO:0000313" key="7">
    <source>
        <dbReference type="EMBL" id="GHF74511.1"/>
    </source>
</evidence>
<keyword evidence="4 5" id="KW-0472">Membrane</keyword>
<dbReference type="GO" id="GO:0055085">
    <property type="term" value="P:transmembrane transport"/>
    <property type="evidence" value="ECO:0007669"/>
    <property type="project" value="InterPro"/>
</dbReference>
<evidence type="ECO:0000256" key="4">
    <source>
        <dbReference type="ARBA" id="ARBA00023136"/>
    </source>
</evidence>
<reference evidence="7" key="1">
    <citation type="journal article" date="2014" name="Int. J. Syst. Evol. Microbiol.">
        <title>Complete genome sequence of Corynebacterium casei LMG S-19264T (=DSM 44701T), isolated from a smear-ripened cheese.</title>
        <authorList>
            <consortium name="US DOE Joint Genome Institute (JGI-PGF)"/>
            <person name="Walter F."/>
            <person name="Albersmeier A."/>
            <person name="Kalinowski J."/>
            <person name="Ruckert C."/>
        </authorList>
    </citation>
    <scope>NUCLEOTIDE SEQUENCE</scope>
    <source>
        <strain evidence="7">KCTC 42650</strain>
    </source>
</reference>
<sequence>MADWLGIYLRELFYTPDWLHRVSRQTLRADLLAGLTGASVVLPQGVAFAAIAGLPPEYGFYTAMVTPVVASLSGSSWHAVSGPTTAISALVFGSLAGNLEPFSPEFIQTAIALTLLVGLIQFALGLGRLGTLVDFVSHSVMTGFVAGAALLIALSQLTYILGVDLPHPSNLPEFLARLPERLTLLNPDNLIIASVALLTGLGLRHWKPSWPNYLLALVTGTLAGLVLARTGAGVSTIGAVGEISLQPKMPALSPAFLKDYGSAALAIALVGLLEALSVSRAIALRSGQPINGNRETLGQGASNIAGSLFQCYPGSASFTRSGLNYEAGAQTPLAAIFAAVFLFLILQFVAPIFAHIPEAAMGGIILLVAWRLVDFSEIRHISAQSLSESAIAFATFLATLFVDLEFSVYVGVFLSFLFFIRNAARPRIAVGAPDPASSTRMFRAVESNELRECPQLVIARIDGTLFFGSVEEVRRQFRALERSRPEQIHMLFIVKGVGEIDMSGADLLIEETRRRHRRGGSFHLMTRTPKLIRKLARFKVMRELTKRRIHLSKHDGIAEIVPLLDPEKCATCTARIFRECAQRPGAPPVQTAIDPAA</sequence>
<dbReference type="InterPro" id="IPR001902">
    <property type="entry name" value="SLC26A/SulP_fam"/>
</dbReference>
<feature type="transmembrane region" description="Helical" evidence="5">
    <location>
        <begin position="333"/>
        <end position="353"/>
    </location>
</feature>
<dbReference type="AlphaFoldDB" id="A0A8J3H425"/>
<evidence type="ECO:0000313" key="8">
    <source>
        <dbReference type="Proteomes" id="UP000626220"/>
    </source>
</evidence>
<feature type="transmembrane region" description="Helical" evidence="5">
    <location>
        <begin position="139"/>
        <end position="162"/>
    </location>
</feature>
<dbReference type="Pfam" id="PF01740">
    <property type="entry name" value="STAS"/>
    <property type="match status" value="1"/>
</dbReference>
<evidence type="ECO:0000256" key="1">
    <source>
        <dbReference type="ARBA" id="ARBA00004141"/>
    </source>
</evidence>
<protein>
    <submittedName>
        <fullName evidence="7">Sulfate transporter</fullName>
    </submittedName>
</protein>
<keyword evidence="8" id="KW-1185">Reference proteome</keyword>
<keyword evidence="2 5" id="KW-0812">Transmembrane</keyword>
<comment type="subcellular location">
    <subcellularLocation>
        <location evidence="1">Membrane</location>
        <topology evidence="1">Multi-pass membrane protein</topology>
    </subcellularLocation>
</comment>
<proteinExistence type="predicted"/>
<feature type="transmembrane region" description="Helical" evidence="5">
    <location>
        <begin position="31"/>
        <end position="54"/>
    </location>
</feature>
<dbReference type="EMBL" id="BNCJ01000039">
    <property type="protein sequence ID" value="GHF74511.1"/>
    <property type="molecule type" value="Genomic_DNA"/>
</dbReference>
<reference evidence="7" key="2">
    <citation type="submission" date="2020-09" db="EMBL/GenBank/DDBJ databases">
        <authorList>
            <person name="Sun Q."/>
            <person name="Kim S."/>
        </authorList>
    </citation>
    <scope>NUCLEOTIDE SEQUENCE</scope>
    <source>
        <strain evidence="7">KCTC 42650</strain>
    </source>
</reference>
<evidence type="ECO:0000259" key="6">
    <source>
        <dbReference type="PROSITE" id="PS50801"/>
    </source>
</evidence>
<dbReference type="GO" id="GO:0016020">
    <property type="term" value="C:membrane"/>
    <property type="evidence" value="ECO:0007669"/>
    <property type="project" value="UniProtKB-SubCell"/>
</dbReference>
<dbReference type="PROSITE" id="PS50801">
    <property type="entry name" value="STAS"/>
    <property type="match status" value="1"/>
</dbReference>
<feature type="transmembrane region" description="Helical" evidence="5">
    <location>
        <begin position="106"/>
        <end position="127"/>
    </location>
</feature>
<dbReference type="Gene3D" id="3.30.750.24">
    <property type="entry name" value="STAS domain"/>
    <property type="match status" value="1"/>
</dbReference>
<dbReference type="RefSeq" id="WP_189683008.1">
    <property type="nucleotide sequence ID" value="NZ_BNCJ01000039.1"/>
</dbReference>
<feature type="transmembrane region" description="Helical" evidence="5">
    <location>
        <begin position="390"/>
        <end position="420"/>
    </location>
</feature>
<dbReference type="PANTHER" id="PTHR11814">
    <property type="entry name" value="SULFATE TRANSPORTER"/>
    <property type="match status" value="1"/>
</dbReference>
<evidence type="ECO:0000256" key="5">
    <source>
        <dbReference type="SAM" id="Phobius"/>
    </source>
</evidence>
<dbReference type="InterPro" id="IPR011547">
    <property type="entry name" value="SLC26A/SulP_dom"/>
</dbReference>
<dbReference type="InterPro" id="IPR002645">
    <property type="entry name" value="STAS_dom"/>
</dbReference>
<feature type="transmembrane region" description="Helical" evidence="5">
    <location>
        <begin position="260"/>
        <end position="278"/>
    </location>
</feature>
<dbReference type="InterPro" id="IPR036513">
    <property type="entry name" value="STAS_dom_sf"/>
</dbReference>
<keyword evidence="3 5" id="KW-1133">Transmembrane helix</keyword>
<dbReference type="SUPFAM" id="SSF52091">
    <property type="entry name" value="SpoIIaa-like"/>
    <property type="match status" value="1"/>
</dbReference>
<feature type="transmembrane region" description="Helical" evidence="5">
    <location>
        <begin position="182"/>
        <end position="201"/>
    </location>
</feature>
<comment type="caution">
    <text evidence="7">The sequence shown here is derived from an EMBL/GenBank/DDBJ whole genome shotgun (WGS) entry which is preliminary data.</text>
</comment>
<feature type="domain" description="STAS" evidence="6">
    <location>
        <begin position="446"/>
        <end position="560"/>
    </location>
</feature>
<evidence type="ECO:0000256" key="2">
    <source>
        <dbReference type="ARBA" id="ARBA00022692"/>
    </source>
</evidence>
<feature type="transmembrane region" description="Helical" evidence="5">
    <location>
        <begin position="213"/>
        <end position="240"/>
    </location>
</feature>